<dbReference type="GO" id="GO:0019288">
    <property type="term" value="P:isopentenyl diphosphate biosynthetic process, methylerythritol 4-phosphate pathway"/>
    <property type="evidence" value="ECO:0007669"/>
    <property type="project" value="UniProtKB-UniRule"/>
</dbReference>
<evidence type="ECO:0000259" key="12">
    <source>
        <dbReference type="Pfam" id="PF08544"/>
    </source>
</evidence>
<dbReference type="NCBIfam" id="TIGR00154">
    <property type="entry name" value="ispE"/>
    <property type="match status" value="1"/>
</dbReference>
<evidence type="ECO:0000256" key="3">
    <source>
        <dbReference type="ARBA" id="ARBA00017473"/>
    </source>
</evidence>
<keyword evidence="8 10" id="KW-0414">Isoprene biosynthesis</keyword>
<dbReference type="PIRSF" id="PIRSF010376">
    <property type="entry name" value="IspE"/>
    <property type="match status" value="1"/>
</dbReference>
<dbReference type="GO" id="GO:0005524">
    <property type="term" value="F:ATP binding"/>
    <property type="evidence" value="ECO:0007669"/>
    <property type="project" value="UniProtKB-UniRule"/>
</dbReference>
<comment type="catalytic activity">
    <reaction evidence="10">
        <text>4-CDP-2-C-methyl-D-erythritol + ATP = 4-CDP-2-C-methyl-D-erythritol 2-phosphate + ADP + H(+)</text>
        <dbReference type="Rhea" id="RHEA:18437"/>
        <dbReference type="ChEBI" id="CHEBI:15378"/>
        <dbReference type="ChEBI" id="CHEBI:30616"/>
        <dbReference type="ChEBI" id="CHEBI:57823"/>
        <dbReference type="ChEBI" id="CHEBI:57919"/>
        <dbReference type="ChEBI" id="CHEBI:456216"/>
        <dbReference type="EC" id="2.7.1.148"/>
    </reaction>
</comment>
<dbReference type="AlphaFoldDB" id="A0A9X3E3L8"/>
<evidence type="ECO:0000259" key="11">
    <source>
        <dbReference type="Pfam" id="PF00288"/>
    </source>
</evidence>
<evidence type="ECO:0000256" key="9">
    <source>
        <dbReference type="ARBA" id="ARBA00032554"/>
    </source>
</evidence>
<comment type="function">
    <text evidence="10">Catalyzes the phosphorylation of the position 2 hydroxy group of 4-diphosphocytidyl-2C-methyl-D-erythritol.</text>
</comment>
<dbReference type="InterPro" id="IPR014721">
    <property type="entry name" value="Ribsml_uS5_D2-typ_fold_subgr"/>
</dbReference>
<reference evidence="13" key="1">
    <citation type="submission" date="2022-11" db="EMBL/GenBank/DDBJ databases">
        <title>Biodiversity and phylogenetic relationships of bacteria.</title>
        <authorList>
            <person name="Machado R.A.R."/>
            <person name="Bhat A."/>
            <person name="Loulou A."/>
            <person name="Kallel S."/>
        </authorList>
    </citation>
    <scope>NUCLEOTIDE SEQUENCE</scope>
    <source>
        <strain evidence="13">K-TC2</strain>
    </source>
</reference>
<evidence type="ECO:0000256" key="7">
    <source>
        <dbReference type="ARBA" id="ARBA00022840"/>
    </source>
</evidence>
<feature type="active site" evidence="10">
    <location>
        <position position="156"/>
    </location>
</feature>
<protein>
    <recommendedName>
        <fullName evidence="3 10">4-diphosphocytidyl-2-C-methyl-D-erythritol kinase</fullName>
        <shortName evidence="10">CMK</shortName>
        <ecNumber evidence="2 10">2.7.1.148</ecNumber>
    </recommendedName>
    <alternativeName>
        <fullName evidence="9 10">4-(cytidine-5'-diphospho)-2-C-methyl-D-erythritol kinase</fullName>
    </alternativeName>
</protein>
<dbReference type="HAMAP" id="MF_00061">
    <property type="entry name" value="IspE"/>
    <property type="match status" value="1"/>
</dbReference>
<dbReference type="EMBL" id="JAPKNK010000007">
    <property type="protein sequence ID" value="MCX5570899.1"/>
    <property type="molecule type" value="Genomic_DNA"/>
</dbReference>
<comment type="pathway">
    <text evidence="10">Isoprenoid biosynthesis; isopentenyl diphosphate biosynthesis via DXP pathway; isopentenyl diphosphate from 1-deoxy-D-xylulose 5-phosphate: step 3/6.</text>
</comment>
<dbReference type="Pfam" id="PF00288">
    <property type="entry name" value="GHMP_kinases_N"/>
    <property type="match status" value="1"/>
</dbReference>
<keyword evidence="6 10" id="KW-0418">Kinase</keyword>
<gene>
    <name evidence="10" type="primary">ispE</name>
    <name evidence="13" type="ORF">OSH07_16955</name>
</gene>
<keyword evidence="7 10" id="KW-0067">ATP-binding</keyword>
<dbReference type="InterPro" id="IPR036554">
    <property type="entry name" value="GHMP_kinase_C_sf"/>
</dbReference>
<sequence>MTAAEDVRPVAGPGHRLGAAFAPAKINLALHVIGRRADGYHLLDSLVAFAGIGDTIEAIANPSTTEPRLTITGPFAAGLEAGPGNLVLRAALAHATAGGRIDGFDLRLTKSLPVASGIGGGSADAAATLRLLTEIAPLPATAADTLRTQAERLGADVPMCLISTPLRATGIGEVIEPLPGFPPLPMVLVNPGVAVSTPAVFRGLARADNPPLPALPPVFSDAEAVAEWLKTTRNDLENPAIAALPLIAASLAEMAATNGCRLARMSGSGATIFGLFATWTEAERAAAALSNAHPAWWVVATTTAGS</sequence>
<evidence type="ECO:0000313" key="14">
    <source>
        <dbReference type="Proteomes" id="UP001144805"/>
    </source>
</evidence>
<dbReference type="RefSeq" id="WP_266339859.1">
    <property type="nucleotide sequence ID" value="NZ_JAPKNK010000007.1"/>
</dbReference>
<dbReference type="InterPro" id="IPR020568">
    <property type="entry name" value="Ribosomal_Su5_D2-typ_SF"/>
</dbReference>
<comment type="similarity">
    <text evidence="1 10">Belongs to the GHMP kinase family. IspE subfamily.</text>
</comment>
<comment type="caution">
    <text evidence="13">The sequence shown here is derived from an EMBL/GenBank/DDBJ whole genome shotgun (WGS) entry which is preliminary data.</text>
</comment>
<organism evidence="13 14">
    <name type="scientific">Kaistia nematophila</name>
    <dbReference type="NCBI Taxonomy" id="2994654"/>
    <lineage>
        <taxon>Bacteria</taxon>
        <taxon>Pseudomonadati</taxon>
        <taxon>Pseudomonadota</taxon>
        <taxon>Alphaproteobacteria</taxon>
        <taxon>Hyphomicrobiales</taxon>
        <taxon>Kaistiaceae</taxon>
        <taxon>Kaistia</taxon>
    </lineage>
</organism>
<feature type="domain" description="GHMP kinase C-terminal" evidence="12">
    <location>
        <begin position="221"/>
        <end position="292"/>
    </location>
</feature>
<proteinExistence type="inferred from homology"/>
<dbReference type="PANTHER" id="PTHR43527:SF2">
    <property type="entry name" value="4-DIPHOSPHOCYTIDYL-2-C-METHYL-D-ERYTHRITOL KINASE, CHLOROPLASTIC"/>
    <property type="match status" value="1"/>
</dbReference>
<dbReference type="InterPro" id="IPR013750">
    <property type="entry name" value="GHMP_kinase_C_dom"/>
</dbReference>
<dbReference type="GO" id="GO:0050515">
    <property type="term" value="F:4-(cytidine 5'-diphospho)-2-C-methyl-D-erythritol kinase activity"/>
    <property type="evidence" value="ECO:0007669"/>
    <property type="project" value="UniProtKB-UniRule"/>
</dbReference>
<dbReference type="GO" id="GO:0016114">
    <property type="term" value="P:terpenoid biosynthetic process"/>
    <property type="evidence" value="ECO:0007669"/>
    <property type="project" value="UniProtKB-UniRule"/>
</dbReference>
<evidence type="ECO:0000256" key="5">
    <source>
        <dbReference type="ARBA" id="ARBA00022741"/>
    </source>
</evidence>
<dbReference type="Gene3D" id="3.30.70.890">
    <property type="entry name" value="GHMP kinase, C-terminal domain"/>
    <property type="match status" value="1"/>
</dbReference>
<dbReference type="PANTHER" id="PTHR43527">
    <property type="entry name" value="4-DIPHOSPHOCYTIDYL-2-C-METHYL-D-ERYTHRITOL KINASE, CHLOROPLASTIC"/>
    <property type="match status" value="1"/>
</dbReference>
<dbReference type="SUPFAM" id="SSF54211">
    <property type="entry name" value="Ribosomal protein S5 domain 2-like"/>
    <property type="match status" value="1"/>
</dbReference>
<dbReference type="EC" id="2.7.1.148" evidence="2 10"/>
<dbReference type="InterPro" id="IPR006204">
    <property type="entry name" value="GHMP_kinase_N_dom"/>
</dbReference>
<evidence type="ECO:0000256" key="8">
    <source>
        <dbReference type="ARBA" id="ARBA00023229"/>
    </source>
</evidence>
<dbReference type="InterPro" id="IPR004424">
    <property type="entry name" value="IspE"/>
</dbReference>
<keyword evidence="4 10" id="KW-0808">Transferase</keyword>
<keyword evidence="5 10" id="KW-0547">Nucleotide-binding</keyword>
<evidence type="ECO:0000256" key="2">
    <source>
        <dbReference type="ARBA" id="ARBA00012052"/>
    </source>
</evidence>
<feature type="active site" evidence="10">
    <location>
        <position position="25"/>
    </location>
</feature>
<dbReference type="NCBIfam" id="NF011202">
    <property type="entry name" value="PRK14608.1"/>
    <property type="match status" value="1"/>
</dbReference>
<evidence type="ECO:0000256" key="4">
    <source>
        <dbReference type="ARBA" id="ARBA00022679"/>
    </source>
</evidence>
<name>A0A9X3E3L8_9HYPH</name>
<evidence type="ECO:0000313" key="13">
    <source>
        <dbReference type="EMBL" id="MCX5570899.1"/>
    </source>
</evidence>
<evidence type="ECO:0000256" key="1">
    <source>
        <dbReference type="ARBA" id="ARBA00009684"/>
    </source>
</evidence>
<feature type="binding site" evidence="10">
    <location>
        <begin position="113"/>
        <end position="123"/>
    </location>
    <ligand>
        <name>ATP</name>
        <dbReference type="ChEBI" id="CHEBI:30616"/>
    </ligand>
</feature>
<dbReference type="Gene3D" id="3.30.230.10">
    <property type="match status" value="1"/>
</dbReference>
<evidence type="ECO:0000256" key="10">
    <source>
        <dbReference type="HAMAP-Rule" id="MF_00061"/>
    </source>
</evidence>
<accession>A0A9X3E3L8</accession>
<dbReference type="SUPFAM" id="SSF55060">
    <property type="entry name" value="GHMP Kinase, C-terminal domain"/>
    <property type="match status" value="1"/>
</dbReference>
<keyword evidence="14" id="KW-1185">Reference proteome</keyword>
<dbReference type="Proteomes" id="UP001144805">
    <property type="component" value="Unassembled WGS sequence"/>
</dbReference>
<evidence type="ECO:0000256" key="6">
    <source>
        <dbReference type="ARBA" id="ARBA00022777"/>
    </source>
</evidence>
<dbReference type="Pfam" id="PF08544">
    <property type="entry name" value="GHMP_kinases_C"/>
    <property type="match status" value="1"/>
</dbReference>
<feature type="domain" description="GHMP kinase N-terminal" evidence="11">
    <location>
        <begin position="85"/>
        <end position="161"/>
    </location>
</feature>